<dbReference type="InterPro" id="IPR001633">
    <property type="entry name" value="EAL_dom"/>
</dbReference>
<dbReference type="Gene3D" id="3.20.20.450">
    <property type="entry name" value="EAL domain"/>
    <property type="match status" value="1"/>
</dbReference>
<dbReference type="InterPro" id="IPR035919">
    <property type="entry name" value="EAL_sf"/>
</dbReference>
<evidence type="ECO:0000313" key="7">
    <source>
        <dbReference type="Proteomes" id="UP000476820"/>
    </source>
</evidence>
<dbReference type="InterPro" id="IPR000700">
    <property type="entry name" value="PAS-assoc_C"/>
</dbReference>
<dbReference type="SUPFAM" id="SSF55785">
    <property type="entry name" value="PYP-like sensor domain (PAS domain)"/>
    <property type="match status" value="1"/>
</dbReference>
<dbReference type="InterPro" id="IPR000160">
    <property type="entry name" value="GGDEF_dom"/>
</dbReference>
<dbReference type="Gene3D" id="3.30.70.270">
    <property type="match status" value="2"/>
</dbReference>
<dbReference type="Proteomes" id="UP000476820">
    <property type="component" value="Unassembled WGS sequence"/>
</dbReference>
<dbReference type="Pfam" id="PF00990">
    <property type="entry name" value="GGDEF"/>
    <property type="match status" value="2"/>
</dbReference>
<dbReference type="SMART" id="SM00052">
    <property type="entry name" value="EAL"/>
    <property type="match status" value="1"/>
</dbReference>
<accession>A0A0L9Y4W0</accession>
<dbReference type="Gene3D" id="3.30.450.40">
    <property type="match status" value="1"/>
</dbReference>
<protein>
    <submittedName>
        <fullName evidence="4">EAL domain-containing protein</fullName>
    </submittedName>
</protein>
<dbReference type="CDD" id="cd01948">
    <property type="entry name" value="EAL"/>
    <property type="match status" value="1"/>
</dbReference>
<dbReference type="InterPro" id="IPR043128">
    <property type="entry name" value="Rev_trsase/Diguanyl_cyclase"/>
</dbReference>
<dbReference type="PROSITE" id="PS50113">
    <property type="entry name" value="PAC"/>
    <property type="match status" value="1"/>
</dbReference>
<evidence type="ECO:0000313" key="6">
    <source>
        <dbReference type="Proteomes" id="UP000473681"/>
    </source>
</evidence>
<name>A0A0L9Y4W0_CLOBO</name>
<dbReference type="InterPro" id="IPR052155">
    <property type="entry name" value="Biofilm_reg_signaling"/>
</dbReference>
<comment type="caution">
    <text evidence="4">The sequence shown here is derived from an EMBL/GenBank/DDBJ whole genome shotgun (WGS) entry which is preliminary data.</text>
</comment>
<feature type="domain" description="GGDEF" evidence="3">
    <location>
        <begin position="181"/>
        <end position="312"/>
    </location>
</feature>
<gene>
    <name evidence="4" type="ORF">FC774_07375</name>
    <name evidence="5" type="ORF">FDB51_00895</name>
</gene>
<dbReference type="PROSITE" id="PS50887">
    <property type="entry name" value="GGDEF"/>
    <property type="match status" value="2"/>
</dbReference>
<dbReference type="CDD" id="cd01949">
    <property type="entry name" value="GGDEF"/>
    <property type="match status" value="1"/>
</dbReference>
<dbReference type="CDD" id="cd00130">
    <property type="entry name" value="PAS"/>
    <property type="match status" value="1"/>
</dbReference>
<dbReference type="SUPFAM" id="SSF141868">
    <property type="entry name" value="EAL domain-like"/>
    <property type="match status" value="1"/>
</dbReference>
<organism evidence="4 7">
    <name type="scientific">Clostridium botulinum</name>
    <dbReference type="NCBI Taxonomy" id="1491"/>
    <lineage>
        <taxon>Bacteria</taxon>
        <taxon>Bacillati</taxon>
        <taxon>Bacillota</taxon>
        <taxon>Clostridia</taxon>
        <taxon>Eubacteriales</taxon>
        <taxon>Clostridiaceae</taxon>
        <taxon>Clostridium</taxon>
    </lineage>
</organism>
<dbReference type="OrthoDB" id="9804747at2"/>
<evidence type="ECO:0000259" key="1">
    <source>
        <dbReference type="PROSITE" id="PS50113"/>
    </source>
</evidence>
<feature type="domain" description="EAL" evidence="2">
    <location>
        <begin position="796"/>
        <end position="1048"/>
    </location>
</feature>
<evidence type="ECO:0000259" key="3">
    <source>
        <dbReference type="PROSITE" id="PS50887"/>
    </source>
</evidence>
<dbReference type="InterPro" id="IPR029016">
    <property type="entry name" value="GAF-like_dom_sf"/>
</dbReference>
<evidence type="ECO:0000313" key="5">
    <source>
        <dbReference type="EMBL" id="NFN33708.1"/>
    </source>
</evidence>
<dbReference type="EMBL" id="SWOV01000015">
    <property type="protein sequence ID" value="NFF87694.1"/>
    <property type="molecule type" value="Genomic_DNA"/>
</dbReference>
<dbReference type="InterPro" id="IPR035965">
    <property type="entry name" value="PAS-like_dom_sf"/>
</dbReference>
<evidence type="ECO:0000313" key="4">
    <source>
        <dbReference type="EMBL" id="NFF87694.1"/>
    </source>
</evidence>
<dbReference type="AlphaFoldDB" id="A0A0L9Y4W0"/>
<sequence length="1048" mass="121815">MSKLKDKITSLLQSLMNKFLIKFFYNSNLCGLATIIFNNSFEISYANLEFFKILGLKKDIFNKDYKNDILSIISKEDIDLFKNIFVTKHNVGDNIKIEFRINKNDANFSWLLLMGRCVSNKNCNYQFICILNDITENKNTQQKLEIETLKLKIQLDPLTKLYNKTASKVLIEDFLKNNTLTSHALMIIDIDNFKFINDNLGHIFGDNILLKVSDTLKSCFDKDDIVGRVGGDEFIVFFKNIINNEMISTKAYTVCNSIKKIYIDEKHSISCSIGISISPVDGVNYYDLFEKSDHALYLAKRYGKDCFEIYDKNKIDVFKESDIFNFHSKNNLYNRYNNTFKNKLISYSFDILSESKDIDDAIVLILSKIGEYFNLSRISILEYSLDDINFNITHEWCNYETPCYKNELQNLLLNDWLYYFSSFNENDVFICNDYSSTLNLPEKNKKLYDKLNVKSFLQCLIKDNEQYKGCINFYNSSEKHFWTANEIKLFTTITKIITSYLLKIRNTQRLEKEKLLFDSIAKNQNIYTYLLKDNSYELLYMSPNLKTTFPNAKCGDVCYKAFFNSDIPCMHCPLSKLTEDNNTNTVEFFNPILETWISMTASKIKLPENIEANLMYFSDITNFLDRIISKDALTGLMTLPKFEVMANELLNKSSNKYALIYSDFDKFKYINETAGYAIGNKVLVKFSYLLSTLLDTDELVCRASADNFLTLIKYTDIETLKNRLINFNNEILKFQKEEFNHIKLSIISGIYLITNVNDSLFSMIDKANVARKTIKGSHKSQFAFYDSKLHIKATEEKKIENRMIDALDNREFVIYLQPKIQLSTKKLVGAEALVRWITPDNVIFYPGKFIPLFEKNGFIVELDFYVYEEVFKVLRNWMDNKKRLLPISMNVSRAHINNDTFISRLITLIKQYGIPINLIELELTENIFLDNIKEVLSKITELKNLGFTFSMDDFGSGYSSLNLLKELPIDVLKLDKSFFPNNSVSSKEKIIVANIVKMAKDLNISVLSEGVETQNQVDFLTQIGCDMVQGYFFSKPIPIDEFEKKFNN</sequence>
<dbReference type="RefSeq" id="WP_012451538.1">
    <property type="nucleotide sequence ID" value="NZ_CP010520.1"/>
</dbReference>
<dbReference type="SUPFAM" id="SSF55073">
    <property type="entry name" value="Nucleotide cyclase"/>
    <property type="match status" value="2"/>
</dbReference>
<proteinExistence type="predicted"/>
<dbReference type="SMART" id="SM00267">
    <property type="entry name" value="GGDEF"/>
    <property type="match status" value="2"/>
</dbReference>
<dbReference type="InterPro" id="IPR000014">
    <property type="entry name" value="PAS"/>
</dbReference>
<dbReference type="PANTHER" id="PTHR44757">
    <property type="entry name" value="DIGUANYLATE CYCLASE DGCP"/>
    <property type="match status" value="1"/>
</dbReference>
<dbReference type="SUPFAM" id="SSF55781">
    <property type="entry name" value="GAF domain-like"/>
    <property type="match status" value="1"/>
</dbReference>
<dbReference type="Gene3D" id="3.30.450.20">
    <property type="entry name" value="PAS domain"/>
    <property type="match status" value="1"/>
</dbReference>
<feature type="domain" description="PAC" evidence="1">
    <location>
        <begin position="95"/>
        <end position="146"/>
    </location>
</feature>
<dbReference type="PANTHER" id="PTHR44757:SF2">
    <property type="entry name" value="BIOFILM ARCHITECTURE MAINTENANCE PROTEIN MBAA"/>
    <property type="match status" value="1"/>
</dbReference>
<evidence type="ECO:0000259" key="2">
    <source>
        <dbReference type="PROSITE" id="PS50883"/>
    </source>
</evidence>
<feature type="domain" description="GGDEF" evidence="3">
    <location>
        <begin position="655"/>
        <end position="787"/>
    </location>
</feature>
<dbReference type="EMBL" id="SWVK01000001">
    <property type="protein sequence ID" value="NFN33708.1"/>
    <property type="molecule type" value="Genomic_DNA"/>
</dbReference>
<reference evidence="6 7" key="1">
    <citation type="submission" date="2019-04" db="EMBL/GenBank/DDBJ databases">
        <title>Genome sequencing of Clostridium botulinum Groups I-IV and Clostridium butyricum.</title>
        <authorList>
            <person name="Brunt J."/>
            <person name="Van Vliet A.H.M."/>
            <person name="Stringer S.C."/>
            <person name="Carter A.T."/>
            <person name="Peck M.W."/>
        </authorList>
    </citation>
    <scope>NUCLEOTIDE SEQUENCE [LARGE SCALE GENOMIC DNA]</scope>
    <source>
        <strain evidence="4 7">1605</strain>
        <strain evidence="5 6">CB-K-33E</strain>
    </source>
</reference>
<dbReference type="NCBIfam" id="TIGR00254">
    <property type="entry name" value="GGDEF"/>
    <property type="match status" value="2"/>
</dbReference>
<dbReference type="Proteomes" id="UP000473681">
    <property type="component" value="Unassembled WGS sequence"/>
</dbReference>
<dbReference type="Pfam" id="PF00563">
    <property type="entry name" value="EAL"/>
    <property type="match status" value="1"/>
</dbReference>
<dbReference type="PROSITE" id="PS50883">
    <property type="entry name" value="EAL"/>
    <property type="match status" value="1"/>
</dbReference>
<dbReference type="InterPro" id="IPR029787">
    <property type="entry name" value="Nucleotide_cyclase"/>
</dbReference>